<dbReference type="RefSeq" id="WP_092419979.1">
    <property type="nucleotide sequence ID" value="NZ_FNCL01000001.1"/>
</dbReference>
<dbReference type="InterPro" id="IPR026286">
    <property type="entry name" value="MaiA/AMDase"/>
</dbReference>
<gene>
    <name evidence="1" type="ORF">SAMN04488050_102403</name>
</gene>
<protein>
    <submittedName>
        <fullName evidence="1">Maleate isomerase</fullName>
    </submittedName>
</protein>
<dbReference type="OrthoDB" id="9816064at2"/>
<dbReference type="Gene3D" id="3.40.50.12500">
    <property type="match status" value="1"/>
</dbReference>
<sequence length="248" mass="27220">MTDSLGYRMKFGVIAPSTNTSVQPEFDDMRPVGVTNHFSRIVIPDDPVNSDEDFNELVMRIRGATMEAIDAVKTCDPGAMIMGMSAETFWDGKDRADTLKAQVEERAGMPVAMGSDACQAALSKFGNVKRIAVVTPYMPIGDEQVRKFFTDCGYEVVTVKGLKCKSPMLIAHETEQTLRDAIIEVNDPSVEAIVQAGTNLAMARVGAMAEFWLDKPVIAINTATYWHALRMNGIEDKVQGFGSLLSHY</sequence>
<keyword evidence="2" id="KW-1185">Reference proteome</keyword>
<name>A0A1I6QW60_9RHOB</name>
<dbReference type="PANTHER" id="PTHR40267">
    <property type="entry name" value="BLR3294 PROTEIN"/>
    <property type="match status" value="1"/>
</dbReference>
<proteinExistence type="predicted"/>
<accession>A0A1I6QW60</accession>
<keyword evidence="1" id="KW-0413">Isomerase</keyword>
<dbReference type="STRING" id="311180.SAMN04488050_102403"/>
<organism evidence="1 2">
    <name type="scientific">Alloyangia pacifica</name>
    <dbReference type="NCBI Taxonomy" id="311180"/>
    <lineage>
        <taxon>Bacteria</taxon>
        <taxon>Pseudomonadati</taxon>
        <taxon>Pseudomonadota</taxon>
        <taxon>Alphaproteobacteria</taxon>
        <taxon>Rhodobacterales</taxon>
        <taxon>Roseobacteraceae</taxon>
        <taxon>Alloyangia</taxon>
    </lineage>
</organism>
<evidence type="ECO:0000313" key="2">
    <source>
        <dbReference type="Proteomes" id="UP000199392"/>
    </source>
</evidence>
<dbReference type="InterPro" id="IPR053714">
    <property type="entry name" value="Iso_Racemase_Enz_sf"/>
</dbReference>
<dbReference type="Proteomes" id="UP000199392">
    <property type="component" value="Unassembled WGS sequence"/>
</dbReference>
<dbReference type="Pfam" id="PF17645">
    <property type="entry name" value="Amdase"/>
    <property type="match status" value="1"/>
</dbReference>
<evidence type="ECO:0000313" key="1">
    <source>
        <dbReference type="EMBL" id="SFS56673.1"/>
    </source>
</evidence>
<dbReference type="PIRSF" id="PIRSF015736">
    <property type="entry name" value="MI"/>
    <property type="match status" value="1"/>
</dbReference>
<reference evidence="2" key="1">
    <citation type="submission" date="2016-10" db="EMBL/GenBank/DDBJ databases">
        <authorList>
            <person name="Varghese N."/>
            <person name="Submissions S."/>
        </authorList>
    </citation>
    <scope>NUCLEOTIDE SEQUENCE [LARGE SCALE GENOMIC DNA]</scope>
    <source>
        <strain evidence="2">DSM 26894</strain>
    </source>
</reference>
<dbReference type="EMBL" id="FOZW01000002">
    <property type="protein sequence ID" value="SFS56673.1"/>
    <property type="molecule type" value="Genomic_DNA"/>
</dbReference>
<dbReference type="PANTHER" id="PTHR40267:SF1">
    <property type="entry name" value="BLR3294 PROTEIN"/>
    <property type="match status" value="1"/>
</dbReference>
<dbReference type="GO" id="GO:0016853">
    <property type="term" value="F:isomerase activity"/>
    <property type="evidence" value="ECO:0007669"/>
    <property type="project" value="UniProtKB-KW"/>
</dbReference>
<dbReference type="AlphaFoldDB" id="A0A1I6QW60"/>